<reference evidence="1 2" key="1">
    <citation type="journal article" date="2019" name="Sci. Rep.">
        <title>Orb-weaving spider Araneus ventricosus genome elucidates the spidroin gene catalogue.</title>
        <authorList>
            <person name="Kono N."/>
            <person name="Nakamura H."/>
            <person name="Ohtoshi R."/>
            <person name="Moran D.A.P."/>
            <person name="Shinohara A."/>
            <person name="Yoshida Y."/>
            <person name="Fujiwara M."/>
            <person name="Mori M."/>
            <person name="Tomita M."/>
            <person name="Arakawa K."/>
        </authorList>
    </citation>
    <scope>NUCLEOTIDE SEQUENCE [LARGE SCALE GENOMIC DNA]</scope>
</reference>
<name>A0A4Y2JT28_ARAVE</name>
<dbReference type="AlphaFoldDB" id="A0A4Y2JT28"/>
<protein>
    <submittedName>
        <fullName evidence="1">Uncharacterized protein</fullName>
    </submittedName>
</protein>
<evidence type="ECO:0000313" key="1">
    <source>
        <dbReference type="EMBL" id="GBM92955.1"/>
    </source>
</evidence>
<comment type="caution">
    <text evidence="1">The sequence shown here is derived from an EMBL/GenBank/DDBJ whole genome shotgun (WGS) entry which is preliminary data.</text>
</comment>
<accession>A0A4Y2JT28</accession>
<proteinExistence type="predicted"/>
<organism evidence="1 2">
    <name type="scientific">Araneus ventricosus</name>
    <name type="common">Orbweaver spider</name>
    <name type="synonym">Epeira ventricosa</name>
    <dbReference type="NCBI Taxonomy" id="182803"/>
    <lineage>
        <taxon>Eukaryota</taxon>
        <taxon>Metazoa</taxon>
        <taxon>Ecdysozoa</taxon>
        <taxon>Arthropoda</taxon>
        <taxon>Chelicerata</taxon>
        <taxon>Arachnida</taxon>
        <taxon>Araneae</taxon>
        <taxon>Araneomorphae</taxon>
        <taxon>Entelegynae</taxon>
        <taxon>Araneoidea</taxon>
        <taxon>Araneidae</taxon>
        <taxon>Araneus</taxon>
    </lineage>
</organism>
<dbReference type="Proteomes" id="UP000499080">
    <property type="component" value="Unassembled WGS sequence"/>
</dbReference>
<keyword evidence="2" id="KW-1185">Reference proteome</keyword>
<dbReference type="EMBL" id="BGPR01003834">
    <property type="protein sequence ID" value="GBM92955.1"/>
    <property type="molecule type" value="Genomic_DNA"/>
</dbReference>
<sequence>MAQIVLLSSCLRGEIFRLEWETLSFCQRFEASIIRRLVDSALATSACWSRDGCRKFSWCSYERIQIGASFPLQLSKKTTYLPHPFVKAKQNFKLRCYVGAQRSR</sequence>
<evidence type="ECO:0000313" key="2">
    <source>
        <dbReference type="Proteomes" id="UP000499080"/>
    </source>
</evidence>
<gene>
    <name evidence="1" type="ORF">AVEN_223645_1</name>
</gene>